<protein>
    <submittedName>
        <fullName evidence="2">Uncharacterized protein</fullName>
    </submittedName>
</protein>
<organism evidence="2 3">
    <name type="scientific">Mauremys mutica</name>
    <name type="common">yellowpond turtle</name>
    <dbReference type="NCBI Taxonomy" id="74926"/>
    <lineage>
        <taxon>Eukaryota</taxon>
        <taxon>Metazoa</taxon>
        <taxon>Chordata</taxon>
        <taxon>Craniata</taxon>
        <taxon>Vertebrata</taxon>
        <taxon>Euteleostomi</taxon>
        <taxon>Archelosauria</taxon>
        <taxon>Testudinata</taxon>
        <taxon>Testudines</taxon>
        <taxon>Cryptodira</taxon>
        <taxon>Durocryptodira</taxon>
        <taxon>Testudinoidea</taxon>
        <taxon>Geoemydidae</taxon>
        <taxon>Geoemydinae</taxon>
        <taxon>Mauremys</taxon>
    </lineage>
</organism>
<gene>
    <name evidence="2" type="ORF">KIL84_022214</name>
</gene>
<feature type="region of interest" description="Disordered" evidence="1">
    <location>
        <begin position="31"/>
        <end position="105"/>
    </location>
</feature>
<evidence type="ECO:0000313" key="2">
    <source>
        <dbReference type="EMBL" id="KAH1175689.1"/>
    </source>
</evidence>
<dbReference type="Proteomes" id="UP000827986">
    <property type="component" value="Unassembled WGS sequence"/>
</dbReference>
<dbReference type="EMBL" id="JAHDVG010000476">
    <property type="protein sequence ID" value="KAH1175689.1"/>
    <property type="molecule type" value="Genomic_DNA"/>
</dbReference>
<sequence length="105" mass="11070">MPGCWMRCREDAPVFVDSAWMQEGQVWAAGGATLGEASPESPCPSLAAPAPSPPAAGGGPGQPRRAWPRSPSSCGKSLPLRPKQRRYAPYRFRGGLFDSASGAQQ</sequence>
<comment type="caution">
    <text evidence="2">The sequence shown here is derived from an EMBL/GenBank/DDBJ whole genome shotgun (WGS) entry which is preliminary data.</text>
</comment>
<accession>A0A9D3X5E6</accession>
<proteinExistence type="predicted"/>
<name>A0A9D3X5E6_9SAUR</name>
<reference evidence="2" key="1">
    <citation type="submission" date="2021-09" db="EMBL/GenBank/DDBJ databases">
        <title>The genome of Mauremys mutica provides insights into the evolution of semi-aquatic lifestyle.</title>
        <authorList>
            <person name="Gong S."/>
            <person name="Gao Y."/>
        </authorList>
    </citation>
    <scope>NUCLEOTIDE SEQUENCE</scope>
    <source>
        <strain evidence="2">MM-2020</strain>
        <tissue evidence="2">Muscle</tissue>
    </source>
</reference>
<evidence type="ECO:0000313" key="3">
    <source>
        <dbReference type="Proteomes" id="UP000827986"/>
    </source>
</evidence>
<dbReference type="AlphaFoldDB" id="A0A9D3X5E6"/>
<feature type="compositionally biased region" description="Low complexity" evidence="1">
    <location>
        <begin position="37"/>
        <end position="49"/>
    </location>
</feature>
<keyword evidence="3" id="KW-1185">Reference proteome</keyword>
<evidence type="ECO:0000256" key="1">
    <source>
        <dbReference type="SAM" id="MobiDB-lite"/>
    </source>
</evidence>